<evidence type="ECO:0000313" key="1">
    <source>
        <dbReference type="EMBL" id="AHZ09948.1"/>
    </source>
</evidence>
<sequence>MEAPPHEYSIEDITTTVQIFDRVKFMVGNPVIIMEQVADWEKMKWRTRHGIVQEYLDARLKVMLIPYSDGKTEVVEFRTCDLDDYLRVIPTIAYIEDMKTYMGALEEGMEFLSDKNKELEAAANEN</sequence>
<organism evidence="1 2">
    <name type="scientific">Bacillus phage Evoli</name>
    <dbReference type="NCBI Taxonomy" id="1486658"/>
    <lineage>
        <taxon>Viruses</taxon>
        <taxon>Duplodnaviria</taxon>
        <taxon>Heunggongvirae</taxon>
        <taxon>Uroviricota</taxon>
        <taxon>Caudoviricetes</taxon>
        <taxon>Herelleviridae</taxon>
        <taxon>Bastillevirinae</taxon>
        <taxon>Bastillevirus</taxon>
        <taxon>Bastillevirus evoli</taxon>
    </lineage>
</organism>
<keyword evidence="2" id="KW-1185">Reference proteome</keyword>
<dbReference type="EMBL" id="KJ489398">
    <property type="protein sequence ID" value="AHZ09948.1"/>
    <property type="molecule type" value="Genomic_DNA"/>
</dbReference>
<accession>A0A024B1S6</accession>
<dbReference type="RefSeq" id="YP_009035745.1">
    <property type="nucleotide sequence ID" value="NC_024207.1"/>
</dbReference>
<protein>
    <submittedName>
        <fullName evidence="1">Uncharacterized protein</fullName>
    </submittedName>
</protein>
<name>A0A024B1S6_9CAUD</name>
<dbReference type="GeneID" id="19525565"/>
<dbReference type="Proteomes" id="UP000026901">
    <property type="component" value="Segment"/>
</dbReference>
<evidence type="ECO:0000313" key="2">
    <source>
        <dbReference type="Proteomes" id="UP000026901"/>
    </source>
</evidence>
<dbReference type="OrthoDB" id="17331at10239"/>
<reference evidence="2" key="1">
    <citation type="submission" date="2014-09" db="EMBL/GenBank/DDBJ databases">
        <authorList>
            <person name="Sauder A.B."/>
            <person name="McKenzie Q.R."/>
            <person name="Temple L.M."/>
            <person name="Alexis B.K."/>
            <person name="Al-Atrache Z."/>
            <person name="Lewis L.O."/>
            <person name="Loesser-Casey K.E."/>
            <person name="Mitchell K.J."/>
        </authorList>
    </citation>
    <scope>NUCLEOTIDE SEQUENCE [LARGE SCALE GENOMIC DNA]</scope>
</reference>
<dbReference type="KEGG" id="vg:19525565"/>
<proteinExistence type="predicted"/>